<dbReference type="GO" id="GO:0016740">
    <property type="term" value="F:transferase activity"/>
    <property type="evidence" value="ECO:0007669"/>
    <property type="project" value="UniProtKB-KW"/>
</dbReference>
<evidence type="ECO:0000313" key="2">
    <source>
        <dbReference type="EMBL" id="QYY43994.1"/>
    </source>
</evidence>
<dbReference type="Gene3D" id="3.60.60.10">
    <property type="entry name" value="Penicillin V Acylase, Chain A"/>
    <property type="match status" value="1"/>
</dbReference>
<evidence type="ECO:0000259" key="1">
    <source>
        <dbReference type="Pfam" id="PF03417"/>
    </source>
</evidence>
<evidence type="ECO:0000313" key="3">
    <source>
        <dbReference type="EMBL" id="SDH76580.1"/>
    </source>
</evidence>
<evidence type="ECO:0000313" key="5">
    <source>
        <dbReference type="Proteomes" id="UP000826616"/>
    </source>
</evidence>
<proteinExistence type="predicted"/>
<dbReference type="AlphaFoldDB" id="A0A1G8F368"/>
<dbReference type="EMBL" id="CP080764">
    <property type="protein sequence ID" value="QYY43994.1"/>
    <property type="molecule type" value="Genomic_DNA"/>
</dbReference>
<accession>A0A1G8F368</accession>
<dbReference type="Proteomes" id="UP000198956">
    <property type="component" value="Unassembled WGS sequence"/>
</dbReference>
<dbReference type="NCBIfam" id="NF040521">
    <property type="entry name" value="C45_proenzyme"/>
    <property type="match status" value="1"/>
</dbReference>
<dbReference type="PANTHER" id="PTHR34180:SF1">
    <property type="entry name" value="BETA-ALANYL-DOPAMINE_CARCININE HYDROLASE"/>
    <property type="match status" value="1"/>
</dbReference>
<dbReference type="InterPro" id="IPR047801">
    <property type="entry name" value="Peptidase_C45"/>
</dbReference>
<dbReference type="Proteomes" id="UP000826616">
    <property type="component" value="Chromosome"/>
</dbReference>
<dbReference type="RefSeq" id="WP_057899163.1">
    <property type="nucleotide sequence ID" value="NZ_CP080764.1"/>
</dbReference>
<protein>
    <submittedName>
        <fullName evidence="3">Acyl-coenzyme A:6-aminopenicillanic acid acyl-transferase</fullName>
    </submittedName>
    <submittedName>
        <fullName evidence="2">C45 family peptidase</fullName>
    </submittedName>
</protein>
<keyword evidence="3" id="KW-0808">Transferase</keyword>
<dbReference type="Gene3D" id="1.10.10.2120">
    <property type="match status" value="1"/>
</dbReference>
<dbReference type="InterPro" id="IPR005079">
    <property type="entry name" value="Peptidase_C45_hydrolase"/>
</dbReference>
<reference evidence="3 4" key="1">
    <citation type="submission" date="2016-10" db="EMBL/GenBank/DDBJ databases">
        <authorList>
            <person name="de Groot N.N."/>
        </authorList>
    </citation>
    <scope>NUCLEOTIDE SEQUENCE [LARGE SCALE GENOMIC DNA]</scope>
    <source>
        <strain evidence="3 4">L 420-91</strain>
    </source>
</reference>
<dbReference type="OrthoDB" id="8109453at2"/>
<evidence type="ECO:0000313" key="4">
    <source>
        <dbReference type="Proteomes" id="UP000198956"/>
    </source>
</evidence>
<dbReference type="EMBL" id="FNDE01000055">
    <property type="protein sequence ID" value="SDH76580.1"/>
    <property type="molecule type" value="Genomic_DNA"/>
</dbReference>
<gene>
    <name evidence="2" type="ORF">K3F53_07370</name>
    <name evidence="3" type="ORF">SAMN04489735_10556</name>
</gene>
<reference evidence="2 5" key="2">
    <citation type="submission" date="2021-08" db="EMBL/GenBank/DDBJ databases">
        <title>Complete genome sequence of the strain Aneurinibacillus thermoaerophilus CCM 8960.</title>
        <authorList>
            <person name="Musilova J."/>
            <person name="Kourilova X."/>
            <person name="Pernicova I."/>
            <person name="Bezdicek M."/>
            <person name="Lengerova M."/>
            <person name="Obruca S."/>
            <person name="Sedlar K."/>
        </authorList>
    </citation>
    <scope>NUCLEOTIDE SEQUENCE [LARGE SCALE GENOMIC DNA]</scope>
    <source>
        <strain evidence="2 5">CCM 8960</strain>
    </source>
</reference>
<name>A0A1G8F368_ANETH</name>
<dbReference type="Pfam" id="PF03417">
    <property type="entry name" value="AAT"/>
    <property type="match status" value="1"/>
</dbReference>
<organism evidence="3 4">
    <name type="scientific">Aneurinibacillus thermoaerophilus</name>
    <dbReference type="NCBI Taxonomy" id="143495"/>
    <lineage>
        <taxon>Bacteria</taxon>
        <taxon>Bacillati</taxon>
        <taxon>Bacillota</taxon>
        <taxon>Bacilli</taxon>
        <taxon>Bacillales</taxon>
        <taxon>Paenibacillaceae</taxon>
        <taxon>Aneurinibacillus group</taxon>
        <taxon>Aneurinibacillus</taxon>
    </lineage>
</organism>
<dbReference type="PANTHER" id="PTHR34180">
    <property type="entry name" value="PEPTIDASE C45"/>
    <property type="match status" value="1"/>
</dbReference>
<sequence length="348" mass="39705">MSKYFQVVTVSGSPYERGYQHGQVFGEQIRSFLADNVARINIVRKDKISLEQALSMVDGYISFIERDVPDIAEEIRGLAEGAQITYREAMLLQVRRELISRGLECSALGYVDQEEGAIIAQNVDLPGNLTELGIILKIKSSVPGEPSIMMYTHIGLLGYLGVNSYGIGIGLNMVLAPGWREGVPPYLLIRHLLHQRNLKDCLREIRRIRRTSSRNLLLSDGHRVLDIEMTVEDERFIEQQLIVHTNHYLNNEFRQIDQISPSTSTFLRLERMHSLAAHYDNKPSLQQIQELLKDHTNYPRSICAHGQGDYSRGETVASVILYPKKGVMYAAKGYPCENQFYRYLLFEE</sequence>
<dbReference type="GeneID" id="97141187"/>
<dbReference type="InterPro" id="IPR047794">
    <property type="entry name" value="C45_proenzyme-like"/>
</dbReference>
<feature type="domain" description="Peptidase C45 hydrolase" evidence="1">
    <location>
        <begin position="113"/>
        <end position="331"/>
    </location>
</feature>
<keyword evidence="5" id="KW-1185">Reference proteome</keyword>